<dbReference type="InterPro" id="IPR038291">
    <property type="entry name" value="SAP30_C_sf"/>
</dbReference>
<evidence type="ECO:0000256" key="3">
    <source>
        <dbReference type="ARBA" id="ARBA00022491"/>
    </source>
</evidence>
<sequence length="182" mass="20419">MGSKRNAHSSNSFYSNNTSTRQNSNSNGNNTNNGSLNSSGNNNISYQNNEGGSNSSSHSLKHNSAKDKISRRSSKKMLSIVFDSINNSNNNDNVTRINLSSFDNSILRKYKDTYKIKTKTNYTRDDLLSAVTKHWNSQDISEKDIITQFIYTVRNHGNLLRLPLNLTTTKNQSSKTKSTNNN</sequence>
<keyword evidence="10" id="KW-1185">Reference proteome</keyword>
<feature type="region of interest" description="Disordered" evidence="7">
    <location>
        <begin position="1"/>
        <end position="73"/>
    </location>
</feature>
<dbReference type="EMBL" id="MCFH01000023">
    <property type="protein sequence ID" value="ORX49684.1"/>
    <property type="molecule type" value="Genomic_DNA"/>
</dbReference>
<feature type="compositionally biased region" description="Low complexity" evidence="7">
    <location>
        <begin position="9"/>
        <end position="58"/>
    </location>
</feature>
<feature type="domain" description="Histone deacetylase complex subunit SAP30 Sin3 binding" evidence="8">
    <location>
        <begin position="105"/>
        <end position="154"/>
    </location>
</feature>
<evidence type="ECO:0000313" key="9">
    <source>
        <dbReference type="EMBL" id="ORX49684.1"/>
    </source>
</evidence>
<comment type="similarity">
    <text evidence="2">Belongs to the SAP30 family.</text>
</comment>
<protein>
    <recommendedName>
        <fullName evidence="8">Histone deacetylase complex subunit SAP30 Sin3 binding domain-containing protein</fullName>
    </recommendedName>
</protein>
<evidence type="ECO:0000256" key="7">
    <source>
        <dbReference type="SAM" id="MobiDB-lite"/>
    </source>
</evidence>
<dbReference type="GO" id="GO:0005634">
    <property type="term" value="C:nucleus"/>
    <property type="evidence" value="ECO:0007669"/>
    <property type="project" value="UniProtKB-SubCell"/>
</dbReference>
<dbReference type="InterPro" id="IPR024145">
    <property type="entry name" value="His_deAcase_SAP30/SAP30L"/>
</dbReference>
<reference evidence="9 10" key="2">
    <citation type="submission" date="2016-08" db="EMBL/GenBank/DDBJ databases">
        <title>Pervasive Adenine N6-methylation of Active Genes in Fungi.</title>
        <authorList>
            <consortium name="DOE Joint Genome Institute"/>
            <person name="Mondo S.J."/>
            <person name="Dannebaum R.O."/>
            <person name="Kuo R.C."/>
            <person name="Labutti K."/>
            <person name="Haridas S."/>
            <person name="Kuo A."/>
            <person name="Salamov A."/>
            <person name="Ahrendt S.R."/>
            <person name="Lipzen A."/>
            <person name="Sullivan W."/>
            <person name="Andreopoulos W.B."/>
            <person name="Clum A."/>
            <person name="Lindquist E."/>
            <person name="Daum C."/>
            <person name="Ramamoorthy G.K."/>
            <person name="Gryganskyi A."/>
            <person name="Culley D."/>
            <person name="Magnuson J.K."/>
            <person name="James T.Y."/>
            <person name="O'Malley M.A."/>
            <person name="Stajich J.E."/>
            <person name="Spatafora J.W."/>
            <person name="Visel A."/>
            <person name="Grigoriev I.V."/>
        </authorList>
    </citation>
    <scope>NUCLEOTIDE SEQUENCE [LARGE SCALE GENOMIC DNA]</scope>
    <source>
        <strain evidence="10">finn</strain>
    </source>
</reference>
<reference evidence="9 10" key="1">
    <citation type="submission" date="2016-08" db="EMBL/GenBank/DDBJ databases">
        <title>Genomes of anaerobic fungi encode conserved fungal cellulosomes for biomass hydrolysis.</title>
        <authorList>
            <consortium name="DOE Joint Genome Institute"/>
            <person name="Haitjema C.H."/>
            <person name="Gilmore S.P."/>
            <person name="Henske J.K."/>
            <person name="Solomon K.V."/>
            <person name="De Groot R."/>
            <person name="Kuo A."/>
            <person name="Mondo S.J."/>
            <person name="Salamov A.A."/>
            <person name="Labutti K."/>
            <person name="Zhao Z."/>
            <person name="Chiniquy J."/>
            <person name="Barry K."/>
            <person name="Brewer H.M."/>
            <person name="Purvine S.O."/>
            <person name="Wright A.T."/>
            <person name="Boxma B."/>
            <person name="Van Alen T."/>
            <person name="Hackstein J.H."/>
            <person name="Baker S.E."/>
            <person name="Grigoriev I.V."/>
            <person name="O'Malley M.A."/>
        </authorList>
    </citation>
    <scope>NUCLEOTIDE SEQUENCE [LARGE SCALE GENOMIC DNA]</scope>
    <source>
        <strain evidence="10">finn</strain>
    </source>
</reference>
<evidence type="ECO:0000256" key="1">
    <source>
        <dbReference type="ARBA" id="ARBA00004123"/>
    </source>
</evidence>
<evidence type="ECO:0000259" key="8">
    <source>
        <dbReference type="Pfam" id="PF13867"/>
    </source>
</evidence>
<evidence type="ECO:0000256" key="6">
    <source>
        <dbReference type="ARBA" id="ARBA00023242"/>
    </source>
</evidence>
<accession>A0A1Y1VAB8</accession>
<dbReference type="InterPro" id="IPR025718">
    <property type="entry name" value="SAP30_Sin3-bd"/>
</dbReference>
<dbReference type="Pfam" id="PF13867">
    <property type="entry name" value="SAP30_Sin3_bdg"/>
    <property type="match status" value="1"/>
</dbReference>
<organism evidence="9 10">
    <name type="scientific">Piromyces finnis</name>
    <dbReference type="NCBI Taxonomy" id="1754191"/>
    <lineage>
        <taxon>Eukaryota</taxon>
        <taxon>Fungi</taxon>
        <taxon>Fungi incertae sedis</taxon>
        <taxon>Chytridiomycota</taxon>
        <taxon>Chytridiomycota incertae sedis</taxon>
        <taxon>Neocallimastigomycetes</taxon>
        <taxon>Neocallimastigales</taxon>
        <taxon>Neocallimastigaceae</taxon>
        <taxon>Piromyces</taxon>
    </lineage>
</organism>
<dbReference type="Gene3D" id="6.10.160.20">
    <property type="match status" value="1"/>
</dbReference>
<dbReference type="OrthoDB" id="510958at2759"/>
<evidence type="ECO:0000256" key="4">
    <source>
        <dbReference type="ARBA" id="ARBA00023015"/>
    </source>
</evidence>
<evidence type="ECO:0000313" key="10">
    <source>
        <dbReference type="Proteomes" id="UP000193719"/>
    </source>
</evidence>
<keyword evidence="4" id="KW-0805">Transcription regulation</keyword>
<comment type="subcellular location">
    <subcellularLocation>
        <location evidence="1">Nucleus</location>
    </subcellularLocation>
</comment>
<dbReference type="Proteomes" id="UP000193719">
    <property type="component" value="Unassembled WGS sequence"/>
</dbReference>
<dbReference type="PANTHER" id="PTHR13286">
    <property type="entry name" value="SAP30"/>
    <property type="match status" value="1"/>
</dbReference>
<comment type="caution">
    <text evidence="9">The sequence shown here is derived from an EMBL/GenBank/DDBJ whole genome shotgun (WGS) entry which is preliminary data.</text>
</comment>
<keyword evidence="3" id="KW-0678">Repressor</keyword>
<dbReference type="AlphaFoldDB" id="A0A1Y1VAB8"/>
<gene>
    <name evidence="9" type="ORF">BCR36DRAFT_370698</name>
</gene>
<dbReference type="PANTHER" id="PTHR13286:SF22">
    <property type="entry name" value="PHD-TYPE DOMAIN-CONTAINING PROTEIN"/>
    <property type="match status" value="1"/>
</dbReference>
<evidence type="ECO:0000256" key="2">
    <source>
        <dbReference type="ARBA" id="ARBA00006283"/>
    </source>
</evidence>
<dbReference type="STRING" id="1754191.A0A1Y1VAB8"/>
<name>A0A1Y1VAB8_9FUNG</name>
<evidence type="ECO:0000256" key="5">
    <source>
        <dbReference type="ARBA" id="ARBA00023163"/>
    </source>
</evidence>
<keyword evidence="5" id="KW-0804">Transcription</keyword>
<proteinExistence type="inferred from homology"/>
<keyword evidence="6" id="KW-0539">Nucleus</keyword>